<feature type="domain" description="Cytochrome c" evidence="11">
    <location>
        <begin position="38"/>
        <end position="224"/>
    </location>
</feature>
<dbReference type="GO" id="GO:0020037">
    <property type="term" value="F:heme binding"/>
    <property type="evidence" value="ECO:0007669"/>
    <property type="project" value="InterPro"/>
</dbReference>
<feature type="binding site" description="covalent" evidence="8">
    <location>
        <position position="51"/>
    </location>
    <ligand>
        <name>heme c</name>
        <dbReference type="ChEBI" id="CHEBI:61717"/>
    </ligand>
</feature>
<dbReference type="PANTHER" id="PTHR10266:SF3">
    <property type="entry name" value="CYTOCHROME C1, HEME PROTEIN, MITOCHONDRIAL"/>
    <property type="match status" value="1"/>
</dbReference>
<evidence type="ECO:0000256" key="2">
    <source>
        <dbReference type="ARBA" id="ARBA00022617"/>
    </source>
</evidence>
<feature type="transmembrane region" description="Helical" evidence="9">
    <location>
        <begin position="234"/>
        <end position="252"/>
    </location>
</feature>
<dbReference type="OrthoDB" id="9798864at2"/>
<dbReference type="Proteomes" id="UP000238196">
    <property type="component" value="Unassembled WGS sequence"/>
</dbReference>
<dbReference type="PROSITE" id="PS51007">
    <property type="entry name" value="CYTC"/>
    <property type="match status" value="1"/>
</dbReference>
<evidence type="ECO:0000256" key="6">
    <source>
        <dbReference type="ARBA" id="ARBA00023004"/>
    </source>
</evidence>
<evidence type="ECO:0000256" key="1">
    <source>
        <dbReference type="ARBA" id="ARBA00004370"/>
    </source>
</evidence>
<accession>A0A2S5KJ99</accession>
<dbReference type="GO" id="GO:0009055">
    <property type="term" value="F:electron transfer activity"/>
    <property type="evidence" value="ECO:0007669"/>
    <property type="project" value="InterPro"/>
</dbReference>
<keyword evidence="4 8" id="KW-0479">Metal-binding</keyword>
<feature type="signal peptide" evidence="10">
    <location>
        <begin position="1"/>
        <end position="19"/>
    </location>
</feature>
<dbReference type="Pfam" id="PF02167">
    <property type="entry name" value="Cytochrom_C1"/>
    <property type="match status" value="1"/>
</dbReference>
<evidence type="ECO:0000256" key="4">
    <source>
        <dbReference type="ARBA" id="ARBA00022723"/>
    </source>
</evidence>
<dbReference type="EMBL" id="PRLP01000127">
    <property type="protein sequence ID" value="PPC74840.1"/>
    <property type="molecule type" value="Genomic_DNA"/>
</dbReference>
<keyword evidence="7 9" id="KW-0472">Membrane</keyword>
<name>A0A2S5KJ99_9PROT</name>
<dbReference type="InterPro" id="IPR036909">
    <property type="entry name" value="Cyt_c-like_dom_sf"/>
</dbReference>
<evidence type="ECO:0000256" key="7">
    <source>
        <dbReference type="ARBA" id="ARBA00023136"/>
    </source>
</evidence>
<dbReference type="InterPro" id="IPR002326">
    <property type="entry name" value="Cyt_c1"/>
</dbReference>
<evidence type="ECO:0000313" key="12">
    <source>
        <dbReference type="EMBL" id="PPC74840.1"/>
    </source>
</evidence>
<organism evidence="12 13">
    <name type="scientific">Proteobacteria bacterium 228</name>
    <dbReference type="NCBI Taxonomy" id="2083153"/>
    <lineage>
        <taxon>Bacteria</taxon>
        <taxon>Pseudomonadati</taxon>
        <taxon>Pseudomonadota</taxon>
    </lineage>
</organism>
<evidence type="ECO:0000256" key="10">
    <source>
        <dbReference type="SAM" id="SignalP"/>
    </source>
</evidence>
<proteinExistence type="predicted"/>
<dbReference type="InterPro" id="IPR009056">
    <property type="entry name" value="Cyt_c-like_dom"/>
</dbReference>
<comment type="cofactor">
    <cofactor evidence="8">
        <name>heme c</name>
        <dbReference type="ChEBI" id="CHEBI:61717"/>
    </cofactor>
    <text evidence="8">Binds 1 heme c group covalently per subunit.</text>
</comment>
<comment type="caution">
    <text evidence="12">The sequence shown here is derived from an EMBL/GenBank/DDBJ whole genome shotgun (WGS) entry which is preliminary data.</text>
</comment>
<evidence type="ECO:0000259" key="11">
    <source>
        <dbReference type="PROSITE" id="PS51007"/>
    </source>
</evidence>
<dbReference type="AlphaFoldDB" id="A0A2S5KJ99"/>
<reference evidence="12 13" key="1">
    <citation type="submission" date="2018-02" db="EMBL/GenBank/DDBJ databases">
        <title>novel marine gammaproteobacteria from coastal saline agro ecosystem.</title>
        <authorList>
            <person name="Krishnan R."/>
            <person name="Ramesh Kumar N."/>
        </authorList>
    </citation>
    <scope>NUCLEOTIDE SEQUENCE [LARGE SCALE GENOMIC DNA]</scope>
    <source>
        <strain evidence="12 13">228</strain>
    </source>
</reference>
<dbReference type="SUPFAM" id="SSF46626">
    <property type="entry name" value="Cytochrome c"/>
    <property type="match status" value="1"/>
</dbReference>
<evidence type="ECO:0000256" key="9">
    <source>
        <dbReference type="SAM" id="Phobius"/>
    </source>
</evidence>
<evidence type="ECO:0000256" key="3">
    <source>
        <dbReference type="ARBA" id="ARBA00022692"/>
    </source>
</evidence>
<feature type="chain" id="PRO_5015709304" evidence="10">
    <location>
        <begin position="20"/>
        <end position="261"/>
    </location>
</feature>
<keyword evidence="3 9" id="KW-0812">Transmembrane</keyword>
<evidence type="ECO:0000256" key="5">
    <source>
        <dbReference type="ARBA" id="ARBA00022989"/>
    </source>
</evidence>
<keyword evidence="10" id="KW-0732">Signal</keyword>
<keyword evidence="2 8" id="KW-0349">Heme</keyword>
<comment type="subcellular location">
    <subcellularLocation>
        <location evidence="1">Membrane</location>
    </subcellularLocation>
</comment>
<feature type="binding site" description="covalent" evidence="8">
    <location>
        <position position="54"/>
    </location>
    <ligand>
        <name>heme c</name>
        <dbReference type="ChEBI" id="CHEBI:61717"/>
    </ligand>
</feature>
<gene>
    <name evidence="12" type="ORF">C4K68_23995</name>
</gene>
<keyword evidence="5 9" id="KW-1133">Transmembrane helix</keyword>
<keyword evidence="6 8" id="KW-0408">Iron</keyword>
<protein>
    <submittedName>
        <fullName evidence="12">Cytochrome c1</fullName>
    </submittedName>
</protein>
<dbReference type="PANTHER" id="PTHR10266">
    <property type="entry name" value="CYTOCHROME C1"/>
    <property type="match status" value="1"/>
</dbReference>
<dbReference type="Gene3D" id="1.10.760.10">
    <property type="entry name" value="Cytochrome c-like domain"/>
    <property type="match status" value="1"/>
</dbReference>
<sequence>MNKILAIVFAALMPVVGWAAEGHSVHLDKHETDLHDTASMQRGWALFKNYCLGCHSANYQRYERTADDLGVPAEMAEKYLVLPGRKIGEQMTVAMRTVDAKAWFGSPPPDLTLEARLRGADWIYTYLRSFYADSSRPFGVNNTVFPNVGMPHALIELQGVPEKTCKPVPVVDEDGRTKVDPLTGKAFLETQCDVIGIKPGTGKLTEKEYDQAVYDLVNFLAYMGEPSKLDSMRIGTYVLIFLAILFVFAYALKREYWRDVH</sequence>
<feature type="binding site" description="covalent" evidence="8">
    <location>
        <position position="55"/>
    </location>
    <ligand>
        <name>heme c</name>
        <dbReference type="ChEBI" id="CHEBI:61717"/>
    </ligand>
</feature>
<dbReference type="GO" id="GO:0046872">
    <property type="term" value="F:metal ion binding"/>
    <property type="evidence" value="ECO:0007669"/>
    <property type="project" value="UniProtKB-KW"/>
</dbReference>
<evidence type="ECO:0000256" key="8">
    <source>
        <dbReference type="PIRSR" id="PIRSR602326-1"/>
    </source>
</evidence>
<evidence type="ECO:0000313" key="13">
    <source>
        <dbReference type="Proteomes" id="UP000238196"/>
    </source>
</evidence>
<dbReference type="GO" id="GO:0016020">
    <property type="term" value="C:membrane"/>
    <property type="evidence" value="ECO:0007669"/>
    <property type="project" value="UniProtKB-SubCell"/>
</dbReference>